<evidence type="ECO:0000313" key="4">
    <source>
        <dbReference type="Proteomes" id="UP000187735"/>
    </source>
</evidence>
<dbReference type="OrthoDB" id="272468at2"/>
<dbReference type="RefSeq" id="WP_083732004.1">
    <property type="nucleotide sequence ID" value="NZ_CP017641.1"/>
</dbReference>
<evidence type="ECO:0000313" key="3">
    <source>
        <dbReference type="EMBL" id="APZ92923.1"/>
    </source>
</evidence>
<organism evidence="3 4">
    <name type="scientific">Fuerstiella marisgermanici</name>
    <dbReference type="NCBI Taxonomy" id="1891926"/>
    <lineage>
        <taxon>Bacteria</taxon>
        <taxon>Pseudomonadati</taxon>
        <taxon>Planctomycetota</taxon>
        <taxon>Planctomycetia</taxon>
        <taxon>Planctomycetales</taxon>
        <taxon>Planctomycetaceae</taxon>
        <taxon>Fuerstiella</taxon>
    </lineage>
</organism>
<feature type="signal peptide" evidence="1">
    <location>
        <begin position="1"/>
        <end position="19"/>
    </location>
</feature>
<feature type="domain" description="3-keto-alpha-glucoside-1,2-lyase/3-keto-2-hydroxy-glucal hydratase" evidence="2">
    <location>
        <begin position="32"/>
        <end position="243"/>
    </location>
</feature>
<dbReference type="Pfam" id="PF06439">
    <property type="entry name" value="3keto-disac_hyd"/>
    <property type="match status" value="1"/>
</dbReference>
<gene>
    <name evidence="3" type="ORF">Fuma_02535</name>
</gene>
<dbReference type="STRING" id="1891926.Fuma_02535"/>
<evidence type="ECO:0000256" key="1">
    <source>
        <dbReference type="SAM" id="SignalP"/>
    </source>
</evidence>
<dbReference type="InterPro" id="IPR010496">
    <property type="entry name" value="AL/BT2_dom"/>
</dbReference>
<reference evidence="3 4" key="1">
    <citation type="journal article" date="2016" name="Front. Microbiol.">
        <title>Fuerstia marisgermanicae gen. nov., sp. nov., an Unusual Member of the Phylum Planctomycetes from the German Wadden Sea.</title>
        <authorList>
            <person name="Kohn T."/>
            <person name="Heuer A."/>
            <person name="Jogler M."/>
            <person name="Vollmers J."/>
            <person name="Boedeker C."/>
            <person name="Bunk B."/>
            <person name="Rast P."/>
            <person name="Borchert D."/>
            <person name="Glockner I."/>
            <person name="Freese H.M."/>
            <person name="Klenk H.P."/>
            <person name="Overmann J."/>
            <person name="Kaster A.K."/>
            <person name="Rohde M."/>
            <person name="Wiegand S."/>
            <person name="Jogler C."/>
        </authorList>
    </citation>
    <scope>NUCLEOTIDE SEQUENCE [LARGE SCALE GENOMIC DNA]</scope>
    <source>
        <strain evidence="3 4">NH11</strain>
    </source>
</reference>
<dbReference type="EMBL" id="CP017641">
    <property type="protein sequence ID" value="APZ92923.1"/>
    <property type="molecule type" value="Genomic_DNA"/>
</dbReference>
<evidence type="ECO:0000259" key="2">
    <source>
        <dbReference type="Pfam" id="PF06439"/>
    </source>
</evidence>
<dbReference type="KEGG" id="fmr:Fuma_02535"/>
<keyword evidence="4" id="KW-1185">Reference proteome</keyword>
<dbReference type="AlphaFoldDB" id="A0A1P8WFV6"/>
<keyword evidence="1" id="KW-0732">Signal</keyword>
<proteinExistence type="predicted"/>
<name>A0A1P8WFV6_9PLAN</name>
<feature type="chain" id="PRO_5012320479" description="3-keto-alpha-glucoside-1,2-lyase/3-keto-2-hydroxy-glucal hydratase domain-containing protein" evidence="1">
    <location>
        <begin position="20"/>
        <end position="246"/>
    </location>
</feature>
<dbReference type="GO" id="GO:0016787">
    <property type="term" value="F:hydrolase activity"/>
    <property type="evidence" value="ECO:0007669"/>
    <property type="project" value="InterPro"/>
</dbReference>
<dbReference type="Proteomes" id="UP000187735">
    <property type="component" value="Chromosome"/>
</dbReference>
<dbReference type="Gene3D" id="2.60.120.560">
    <property type="entry name" value="Exo-inulinase, domain 1"/>
    <property type="match status" value="1"/>
</dbReference>
<protein>
    <recommendedName>
        <fullName evidence="2">3-keto-alpha-glucoside-1,2-lyase/3-keto-2-hydroxy-glucal hydratase domain-containing protein</fullName>
    </recommendedName>
</protein>
<sequence precursor="true">MRICLSLLAVCCTCSVSFAEDGKPQSNSDAVEFTPLFDGTTLDGWEGDSRFWRAENGVLIGQTTKDVTTKKNTFLVMAKKEYGDFELRFSYRVNGGNSGVQYRSQLVSKWVVKGLQADFEDKIHDGKDRFSGMFFEENGRMFLGQRGDVVVVRTNKENSKNPHIEKIATVGSNEALEKHIRRDDWNDYIVIAKGNVSMHIINGHVMSVGIDEDEQNAKKSGLIAWQLHAGPPLKIEMKNIRIRELK</sequence>
<accession>A0A1P8WFV6</accession>